<proteinExistence type="inferred from homology"/>
<dbReference type="Pfam" id="PF00459">
    <property type="entry name" value="Inositol_P"/>
    <property type="match status" value="1"/>
</dbReference>
<protein>
    <recommendedName>
        <fullName evidence="3">3'(2'),5'-bisphosphate nucleotidase</fullName>
        <ecNumber evidence="3">3.1.3.7</ecNumber>
    </recommendedName>
</protein>
<dbReference type="GO" id="GO:0000103">
    <property type="term" value="P:sulfate assimilation"/>
    <property type="evidence" value="ECO:0007669"/>
    <property type="project" value="TreeGrafter"/>
</dbReference>
<accession>A0A8H4BU94</accession>
<dbReference type="NCBIfam" id="TIGR01330">
    <property type="entry name" value="bisphos_HAL2"/>
    <property type="match status" value="1"/>
</dbReference>
<dbReference type="PROSITE" id="PS00630">
    <property type="entry name" value="IMP_2"/>
    <property type="match status" value="1"/>
</dbReference>
<evidence type="ECO:0000256" key="1">
    <source>
        <dbReference type="ARBA" id="ARBA00001946"/>
    </source>
</evidence>
<dbReference type="FunFam" id="3.40.190.80:FF:000003">
    <property type="entry name" value="PAP-specific phosphatase HAL2-like"/>
    <property type="match status" value="1"/>
</dbReference>
<keyword evidence="5" id="KW-0378">Hydrolase</keyword>
<comment type="caution">
    <text evidence="11">The sequence shown here is derived from an EMBL/GenBank/DDBJ whole genome shotgun (WGS) entry which is preliminary data.</text>
</comment>
<dbReference type="EC" id="3.1.3.7" evidence="3"/>
<name>A0A8H4BU94_MUCCL</name>
<feature type="binding site" evidence="10">
    <location>
        <position position="306"/>
    </location>
    <ligand>
        <name>Mg(2+)</name>
        <dbReference type="ChEBI" id="CHEBI:18420"/>
        <label>1</label>
        <note>catalytic</note>
    </ligand>
</feature>
<dbReference type="GO" id="GO:0046872">
    <property type="term" value="F:metal ion binding"/>
    <property type="evidence" value="ECO:0007669"/>
    <property type="project" value="UniProtKB-KW"/>
</dbReference>
<dbReference type="InterPro" id="IPR020550">
    <property type="entry name" value="Inositol_monophosphatase_CS"/>
</dbReference>
<dbReference type="Gene3D" id="3.40.190.80">
    <property type="match status" value="1"/>
</dbReference>
<keyword evidence="6 10" id="KW-0460">Magnesium</keyword>
<dbReference type="GO" id="GO:0046854">
    <property type="term" value="P:phosphatidylinositol phosphate biosynthetic process"/>
    <property type="evidence" value="ECO:0007669"/>
    <property type="project" value="InterPro"/>
</dbReference>
<evidence type="ECO:0000313" key="11">
    <source>
        <dbReference type="EMBL" id="KAF1807688.1"/>
    </source>
</evidence>
<comment type="catalytic activity">
    <reaction evidence="9">
        <text>3'-phosphoadenylyl sulfate + H2O = adenosine 5'-phosphosulfate + phosphate</text>
        <dbReference type="Rhea" id="RHEA:77639"/>
        <dbReference type="ChEBI" id="CHEBI:15377"/>
        <dbReference type="ChEBI" id="CHEBI:43474"/>
        <dbReference type="ChEBI" id="CHEBI:58243"/>
        <dbReference type="ChEBI" id="CHEBI:58339"/>
        <dbReference type="EC" id="3.1.3.7"/>
    </reaction>
    <physiologicalReaction direction="left-to-right" evidence="9">
        <dbReference type="Rhea" id="RHEA:77640"/>
    </physiologicalReaction>
</comment>
<dbReference type="PROSITE" id="PS00629">
    <property type="entry name" value="IMP_1"/>
    <property type="match status" value="1"/>
</dbReference>
<dbReference type="SUPFAM" id="SSF56655">
    <property type="entry name" value="Carbohydrate phosphatase"/>
    <property type="match status" value="1"/>
</dbReference>
<dbReference type="Gene3D" id="3.30.540.10">
    <property type="entry name" value="Fructose-1,6-Bisphosphatase, subunit A, domain 1"/>
    <property type="match status" value="1"/>
</dbReference>
<evidence type="ECO:0000256" key="6">
    <source>
        <dbReference type="ARBA" id="ARBA00022842"/>
    </source>
</evidence>
<dbReference type="Proteomes" id="UP000469890">
    <property type="component" value="Unassembled WGS sequence"/>
</dbReference>
<evidence type="ECO:0000256" key="2">
    <source>
        <dbReference type="ARBA" id="ARBA00009759"/>
    </source>
</evidence>
<evidence type="ECO:0000256" key="8">
    <source>
        <dbReference type="ARBA" id="ARBA00044479"/>
    </source>
</evidence>
<dbReference type="InterPro" id="IPR051090">
    <property type="entry name" value="Inositol_monoP_superfamily"/>
</dbReference>
<dbReference type="AlphaFoldDB" id="A0A8H4BU94"/>
<evidence type="ECO:0000256" key="7">
    <source>
        <dbReference type="ARBA" id="ARBA00044466"/>
    </source>
</evidence>
<feature type="binding site" evidence="10">
    <location>
        <position position="101"/>
    </location>
    <ligand>
        <name>Mg(2+)</name>
        <dbReference type="ChEBI" id="CHEBI:18420"/>
        <label>1</label>
        <note>catalytic</note>
    </ligand>
</feature>
<dbReference type="PANTHER" id="PTHR43200">
    <property type="entry name" value="PHOSPHATASE"/>
    <property type="match status" value="1"/>
</dbReference>
<evidence type="ECO:0000256" key="3">
    <source>
        <dbReference type="ARBA" id="ARBA00012633"/>
    </source>
</evidence>
<evidence type="ECO:0000256" key="5">
    <source>
        <dbReference type="ARBA" id="ARBA00022801"/>
    </source>
</evidence>
<evidence type="ECO:0000256" key="10">
    <source>
        <dbReference type="PIRSR" id="PIRSR600760-2"/>
    </source>
</evidence>
<dbReference type="InterPro" id="IPR006239">
    <property type="entry name" value="DPNP"/>
</dbReference>
<gene>
    <name evidence="11" type="ORF">FB192DRAFT_1356975</name>
</gene>
<evidence type="ECO:0000256" key="4">
    <source>
        <dbReference type="ARBA" id="ARBA00022723"/>
    </source>
</evidence>
<evidence type="ECO:0000256" key="9">
    <source>
        <dbReference type="ARBA" id="ARBA00044484"/>
    </source>
</evidence>
<dbReference type="PRINTS" id="PR00377">
    <property type="entry name" value="IMPHPHTASES"/>
</dbReference>
<feature type="binding site" evidence="10">
    <location>
        <position position="159"/>
    </location>
    <ligand>
        <name>Mg(2+)</name>
        <dbReference type="ChEBI" id="CHEBI:18420"/>
        <label>1</label>
        <note>catalytic</note>
    </ligand>
</feature>
<feature type="binding site" evidence="10">
    <location>
        <position position="162"/>
    </location>
    <ligand>
        <name>Mg(2+)</name>
        <dbReference type="ChEBI" id="CHEBI:18420"/>
        <label>1</label>
        <note>catalytic</note>
    </ligand>
</feature>
<sequence length="366" mass="39872">MMLNASRYIFVTTSRQSALSSSLFTYKHYSTMSVYAKERNVAIQAVLTASKVCQSVFQHLVANETLTKNDKSPVTVADFSAQAIVNTYLKDHFPQDPIVGEEDSKDLQGDEGKPLREKVFSLTNGVLSDSEKLSEQQILDAIDRGNYIGGAKGRHWALDPIDGTKGFLRGGQYAVCLALIVDGIVELGVVGCPNLPADHKHPEGERGSLFIAVRGQGAFQRTFTNETESPIHFADISSTEEATFCESVEAAHSSHSDAVEIAKLLGITREPVRMDSQAKYCSISRGDADIYLRLPTSKAYVEKIWDHASGNVLVTEAGGKVTDIHGQPLDFSIGRTLEKNKGVIASKANIHGRVLEAVQKVLGNKF</sequence>
<reference evidence="11 12" key="1">
    <citation type="submission" date="2019-09" db="EMBL/GenBank/DDBJ databases">
        <authorList>
            <consortium name="DOE Joint Genome Institute"/>
            <person name="Mondo S.J."/>
            <person name="Navarro-Mendoza M.I."/>
            <person name="Perez-Arques C."/>
            <person name="Panchal S."/>
            <person name="Nicolas F.E."/>
            <person name="Ganguly P."/>
            <person name="Pangilinan J."/>
            <person name="Grigoriev I."/>
            <person name="Heitman J."/>
            <person name="Sanya K."/>
            <person name="Garre V."/>
        </authorList>
    </citation>
    <scope>NUCLEOTIDE SEQUENCE [LARGE SCALE GENOMIC DNA]</scope>
    <source>
        <strain evidence="11 12">MU402</strain>
    </source>
</reference>
<dbReference type="GO" id="GO:0008441">
    <property type="term" value="F:3'(2'),5'-bisphosphate nucleotidase activity"/>
    <property type="evidence" value="ECO:0007669"/>
    <property type="project" value="UniProtKB-EC"/>
</dbReference>
<dbReference type="CDD" id="cd01517">
    <property type="entry name" value="PAP_phosphatase"/>
    <property type="match status" value="1"/>
</dbReference>
<keyword evidence="4 10" id="KW-0479">Metal-binding</keyword>
<comment type="cofactor">
    <cofactor evidence="1 10">
        <name>Mg(2+)</name>
        <dbReference type="ChEBI" id="CHEBI:18420"/>
    </cofactor>
</comment>
<comment type="catalytic activity">
    <reaction evidence="8">
        <text>adenosine 3',5'-bisphosphate + H2O = AMP + phosphate</text>
        <dbReference type="Rhea" id="RHEA:10040"/>
        <dbReference type="ChEBI" id="CHEBI:15377"/>
        <dbReference type="ChEBI" id="CHEBI:43474"/>
        <dbReference type="ChEBI" id="CHEBI:58343"/>
        <dbReference type="ChEBI" id="CHEBI:456215"/>
        <dbReference type="EC" id="3.1.3.7"/>
    </reaction>
    <physiologicalReaction direction="left-to-right" evidence="8">
        <dbReference type="Rhea" id="RHEA:10041"/>
    </physiologicalReaction>
</comment>
<dbReference type="EMBL" id="JAAECE010000001">
    <property type="protein sequence ID" value="KAF1807688.1"/>
    <property type="molecule type" value="Genomic_DNA"/>
</dbReference>
<dbReference type="PANTHER" id="PTHR43200:SF6">
    <property type="entry name" value="3'(2'),5'-BISPHOSPHATE NUCLEOTIDASE"/>
    <property type="match status" value="1"/>
</dbReference>
<comment type="catalytic activity">
    <reaction evidence="7">
        <text>adenosine 2',5'-bisphosphate + H2O = AMP + phosphate</text>
        <dbReference type="Rhea" id="RHEA:77643"/>
        <dbReference type="ChEBI" id="CHEBI:15377"/>
        <dbReference type="ChEBI" id="CHEBI:43474"/>
        <dbReference type="ChEBI" id="CHEBI:194156"/>
        <dbReference type="ChEBI" id="CHEBI:456215"/>
        <dbReference type="EC" id="3.1.3.7"/>
    </reaction>
    <physiologicalReaction direction="left-to-right" evidence="7">
        <dbReference type="Rhea" id="RHEA:77644"/>
    </physiologicalReaction>
</comment>
<comment type="similarity">
    <text evidence="2">Belongs to the inositol monophosphatase superfamily.</text>
</comment>
<dbReference type="InterPro" id="IPR000760">
    <property type="entry name" value="Inositol_monophosphatase-like"/>
</dbReference>
<feature type="binding site" evidence="10">
    <location>
        <position position="161"/>
    </location>
    <ligand>
        <name>Mg(2+)</name>
        <dbReference type="ChEBI" id="CHEBI:18420"/>
        <label>1</label>
        <note>catalytic</note>
    </ligand>
</feature>
<evidence type="ECO:0000313" key="12">
    <source>
        <dbReference type="Proteomes" id="UP000469890"/>
    </source>
</evidence>
<dbReference type="InterPro" id="IPR020583">
    <property type="entry name" value="Inositol_monoP_metal-BS"/>
</dbReference>
<organism evidence="11 12">
    <name type="scientific">Mucor circinelloides f. lusitanicus</name>
    <name type="common">Mucor racemosus var. lusitanicus</name>
    <dbReference type="NCBI Taxonomy" id="29924"/>
    <lineage>
        <taxon>Eukaryota</taxon>
        <taxon>Fungi</taxon>
        <taxon>Fungi incertae sedis</taxon>
        <taxon>Mucoromycota</taxon>
        <taxon>Mucoromycotina</taxon>
        <taxon>Mucoromycetes</taxon>
        <taxon>Mucorales</taxon>
        <taxon>Mucorineae</taxon>
        <taxon>Mucoraceae</taxon>
        <taxon>Mucor</taxon>
    </lineage>
</organism>